<dbReference type="AlphaFoldDB" id="A0A2N4Z7U3"/>
<comment type="caution">
    <text evidence="1">The sequence shown here is derived from an EMBL/GenBank/DDBJ whole genome shotgun (WGS) entry which is preliminary data.</text>
</comment>
<organism evidence="1 3">
    <name type="scientific">Klebsiella variicola</name>
    <dbReference type="NCBI Taxonomy" id="244366"/>
    <lineage>
        <taxon>Bacteria</taxon>
        <taxon>Pseudomonadati</taxon>
        <taxon>Pseudomonadota</taxon>
        <taxon>Gammaproteobacteria</taxon>
        <taxon>Enterobacterales</taxon>
        <taxon>Enterobacteriaceae</taxon>
        <taxon>Klebsiella/Raoultella group</taxon>
        <taxon>Klebsiella</taxon>
        <taxon>Klebsiella pneumoniae complex</taxon>
    </lineage>
</organism>
<sequence>MHLLYVDESGTPSDPTLNHFVLSGISVFEKQTHWIEQEMNAIAARFNTDDPYERELHGSPMRGGRDGWKNFPFDDRKQAIKDCLTLLTQKHRDIRIFACVVPKGSLGGKDVITESFYQISSRFDMYLSRLHYQGATSRGVAIFDKSSTEKSIQSLARTFKDTGYGYGKLRNFSEVPLFLDSKASRLIQLADLVSYSIFRKFELNDDEFYKIIEHSFDYNNGKVHGLYVAH</sequence>
<name>A0A2N4Z7U3_KLEVA</name>
<dbReference type="EMBL" id="PIDP01000029">
    <property type="protein sequence ID" value="PLM97581.1"/>
    <property type="molecule type" value="Genomic_DNA"/>
</dbReference>
<reference evidence="3 4" key="2">
    <citation type="submission" date="2018-01" db="EMBL/GenBank/DDBJ databases">
        <title>Genomic study of Klebsiella pneumoniae.</title>
        <authorList>
            <person name="Yang Y."/>
            <person name="Bicalho R."/>
        </authorList>
    </citation>
    <scope>NUCLEOTIDE SEQUENCE [LARGE SCALE GENOMIC DNA]</scope>
    <source>
        <strain evidence="2 4">A5</strain>
        <strain evidence="1 3">A8</strain>
    </source>
</reference>
<accession>A0A2N4Z7U3</accession>
<evidence type="ECO:0000313" key="4">
    <source>
        <dbReference type="Proteomes" id="UP000234473"/>
    </source>
</evidence>
<protein>
    <submittedName>
        <fullName evidence="1">DUF3800 domain-containing protein</fullName>
    </submittedName>
</protein>
<evidence type="ECO:0000313" key="1">
    <source>
        <dbReference type="EMBL" id="PLM97581.1"/>
    </source>
</evidence>
<evidence type="ECO:0000313" key="2">
    <source>
        <dbReference type="EMBL" id="PLP49132.1"/>
    </source>
</evidence>
<reference evidence="3 4" key="1">
    <citation type="submission" date="2017-11" db="EMBL/GenBank/DDBJ databases">
        <authorList>
            <person name="Han C.G."/>
        </authorList>
    </citation>
    <scope>NUCLEOTIDE SEQUENCE [LARGE SCALE GENOMIC DNA]</scope>
    <source>
        <strain evidence="2 4">A5</strain>
        <strain evidence="1 3">A8</strain>
    </source>
</reference>
<gene>
    <name evidence="2" type="ORF">CWM98_01065</name>
    <name evidence="1" type="ORF">CWN47_02330</name>
</gene>
<dbReference type="EMBL" id="PICB01000018">
    <property type="protein sequence ID" value="PLP49132.1"/>
    <property type="molecule type" value="Genomic_DNA"/>
</dbReference>
<evidence type="ECO:0000313" key="3">
    <source>
        <dbReference type="Proteomes" id="UP000234412"/>
    </source>
</evidence>
<dbReference type="Proteomes" id="UP000234412">
    <property type="component" value="Unassembled WGS sequence"/>
</dbReference>
<dbReference type="Pfam" id="PF12686">
    <property type="entry name" value="DUF3800"/>
    <property type="match status" value="1"/>
</dbReference>
<dbReference type="Proteomes" id="UP000234473">
    <property type="component" value="Unassembled WGS sequence"/>
</dbReference>
<dbReference type="InterPro" id="IPR024524">
    <property type="entry name" value="DUF3800"/>
</dbReference>
<proteinExistence type="predicted"/>
<dbReference type="RefSeq" id="WP_071556240.1">
    <property type="nucleotide sequence ID" value="NZ_BIKC01000049.1"/>
</dbReference>